<protein>
    <submittedName>
        <fullName evidence="2">ER membrane protein complex subunit 2</fullName>
    </submittedName>
</protein>
<dbReference type="EMBL" id="CAMXCT020000266">
    <property type="protein sequence ID" value="CAL1129749.1"/>
    <property type="molecule type" value="Genomic_DNA"/>
</dbReference>
<reference evidence="2 3" key="2">
    <citation type="submission" date="2024-05" db="EMBL/GenBank/DDBJ databases">
        <authorList>
            <person name="Chen Y."/>
            <person name="Shah S."/>
            <person name="Dougan E. K."/>
            <person name="Thang M."/>
            <person name="Chan C."/>
        </authorList>
    </citation>
    <scope>NUCLEOTIDE SEQUENCE [LARGE SCALE GENOMIC DNA]</scope>
</reference>
<evidence type="ECO:0000313" key="2">
    <source>
        <dbReference type="EMBL" id="CAL4763686.1"/>
    </source>
</evidence>
<dbReference type="EMBL" id="CAMXCT030000266">
    <property type="protein sequence ID" value="CAL4763686.1"/>
    <property type="molecule type" value="Genomic_DNA"/>
</dbReference>
<dbReference type="InterPro" id="IPR011990">
    <property type="entry name" value="TPR-like_helical_dom_sf"/>
</dbReference>
<dbReference type="Gene3D" id="1.25.40.10">
    <property type="entry name" value="Tetratricopeptide repeat domain"/>
    <property type="match status" value="1"/>
</dbReference>
<keyword evidence="3" id="KW-1185">Reference proteome</keyword>
<dbReference type="OrthoDB" id="446842at2759"/>
<organism evidence="1">
    <name type="scientific">Cladocopium goreaui</name>
    <dbReference type="NCBI Taxonomy" id="2562237"/>
    <lineage>
        <taxon>Eukaryota</taxon>
        <taxon>Sar</taxon>
        <taxon>Alveolata</taxon>
        <taxon>Dinophyceae</taxon>
        <taxon>Suessiales</taxon>
        <taxon>Symbiodiniaceae</taxon>
        <taxon>Cladocopium</taxon>
    </lineage>
</organism>
<reference evidence="1" key="1">
    <citation type="submission" date="2022-10" db="EMBL/GenBank/DDBJ databases">
        <authorList>
            <person name="Chen Y."/>
            <person name="Dougan E. K."/>
            <person name="Chan C."/>
            <person name="Rhodes N."/>
            <person name="Thang M."/>
        </authorList>
    </citation>
    <scope>NUCLEOTIDE SEQUENCE</scope>
</reference>
<sequence length="433" mass="49028">MTMLNPAMASLSTFLGRPNSRAFEARPLIGRAPAPWILRARRDEAPSLLCRAAAAAATVAAVATAKTSRTSKLGWKKKKADPWERKKQFDKENAQWPTKESLLDFLNSKKAAAHPGQWARAVRHCGRRGWWEVLHEAPQARPSTCFQVSTVATALVDCIGKAPKVLQAERKDKALTLLGALWRDMELEKATNEDQLYALSSSLNLCVLLGTDRALAWADQLWEWSEEETDTSKNEVVWSTYLQLQETQGRFDTVNDVLMRVFVERKIKANSQMLTALLELAAQRRDWKRAEDLWHILVDSLHVEPNLLARGAFAKAYFMAGRLTSAEELLAGEADKMSYRLGNDYLQILLILCHSSPTKSNLEKLKEFVERNRTVKRYGGAEGEWRRMTDLVLRLTKEVGAPLRLREVLVTRKARCSAMMRWTDQPMGACYAK</sequence>
<gene>
    <name evidence="1" type="ORF">C1SCF055_LOCUS4598</name>
</gene>
<accession>A0A9P1BN46</accession>
<dbReference type="EMBL" id="CAMXCT010000266">
    <property type="protein sequence ID" value="CAI3976374.1"/>
    <property type="molecule type" value="Genomic_DNA"/>
</dbReference>
<comment type="caution">
    <text evidence="1">The sequence shown here is derived from an EMBL/GenBank/DDBJ whole genome shotgun (WGS) entry which is preliminary data.</text>
</comment>
<dbReference type="AlphaFoldDB" id="A0A9P1BN46"/>
<dbReference type="Proteomes" id="UP001152797">
    <property type="component" value="Unassembled WGS sequence"/>
</dbReference>
<proteinExistence type="predicted"/>
<evidence type="ECO:0000313" key="3">
    <source>
        <dbReference type="Proteomes" id="UP001152797"/>
    </source>
</evidence>
<evidence type="ECO:0000313" key="1">
    <source>
        <dbReference type="EMBL" id="CAI3976374.1"/>
    </source>
</evidence>
<name>A0A9P1BN46_9DINO</name>